<feature type="region of interest" description="Disordered" evidence="1">
    <location>
        <begin position="1"/>
        <end position="25"/>
    </location>
</feature>
<protein>
    <recommendedName>
        <fullName evidence="3">LysM domain-containing protein</fullName>
    </recommendedName>
</protein>
<evidence type="ECO:0000313" key="4">
    <source>
        <dbReference type="EMBL" id="GAA2340440.1"/>
    </source>
</evidence>
<feature type="transmembrane region" description="Helical" evidence="2">
    <location>
        <begin position="49"/>
        <end position="71"/>
    </location>
</feature>
<dbReference type="CDD" id="cd00118">
    <property type="entry name" value="LysM"/>
    <property type="match status" value="1"/>
</dbReference>
<name>A0ABN3FZH2_9PSEU</name>
<keyword evidence="2" id="KW-0812">Transmembrane</keyword>
<reference evidence="4 5" key="1">
    <citation type="journal article" date="2019" name="Int. J. Syst. Evol. Microbiol.">
        <title>The Global Catalogue of Microorganisms (GCM) 10K type strain sequencing project: providing services to taxonomists for standard genome sequencing and annotation.</title>
        <authorList>
            <consortium name="The Broad Institute Genomics Platform"/>
            <consortium name="The Broad Institute Genome Sequencing Center for Infectious Disease"/>
            <person name="Wu L."/>
            <person name="Ma J."/>
        </authorList>
    </citation>
    <scope>NUCLEOTIDE SEQUENCE [LARGE SCALE GENOMIC DNA]</scope>
    <source>
        <strain evidence="4 5">JCM 16221</strain>
    </source>
</reference>
<dbReference type="Proteomes" id="UP001501218">
    <property type="component" value="Unassembled WGS sequence"/>
</dbReference>
<dbReference type="InterPro" id="IPR018392">
    <property type="entry name" value="LysM"/>
</dbReference>
<accession>A0ABN3FZH2</accession>
<organism evidence="4 5">
    <name type="scientific">Saccharopolyspora halophila</name>
    <dbReference type="NCBI Taxonomy" id="405551"/>
    <lineage>
        <taxon>Bacteria</taxon>
        <taxon>Bacillati</taxon>
        <taxon>Actinomycetota</taxon>
        <taxon>Actinomycetes</taxon>
        <taxon>Pseudonocardiales</taxon>
        <taxon>Pseudonocardiaceae</taxon>
        <taxon>Saccharopolyspora</taxon>
    </lineage>
</organism>
<keyword evidence="5" id="KW-1185">Reference proteome</keyword>
<evidence type="ECO:0000256" key="2">
    <source>
        <dbReference type="SAM" id="Phobius"/>
    </source>
</evidence>
<evidence type="ECO:0000313" key="5">
    <source>
        <dbReference type="Proteomes" id="UP001501218"/>
    </source>
</evidence>
<dbReference type="Pfam" id="PF01476">
    <property type="entry name" value="LysM"/>
    <property type="match status" value="1"/>
</dbReference>
<dbReference type="Gene3D" id="3.10.350.10">
    <property type="entry name" value="LysM domain"/>
    <property type="match status" value="1"/>
</dbReference>
<comment type="caution">
    <text evidence="4">The sequence shown here is derived from an EMBL/GenBank/DDBJ whole genome shotgun (WGS) entry which is preliminary data.</text>
</comment>
<proteinExistence type="predicted"/>
<sequence length="134" mass="13941">MEPIEWPEAGLRERGGPVGGRAAGRSGRWGRFVARSCARPRAAGRPGEWVLLASVAIFTCGFVIMVGLFGMGDAPEVGETTVVQVRAGETLWGIANRMASGSDPHAVVQRIVESNGLGAPSVETGQSLVVPTNG</sequence>
<keyword evidence="2" id="KW-1133">Transmembrane helix</keyword>
<evidence type="ECO:0000259" key="3">
    <source>
        <dbReference type="SMART" id="SM00257"/>
    </source>
</evidence>
<gene>
    <name evidence="4" type="ORF">GCM10009854_16090</name>
</gene>
<feature type="domain" description="LysM" evidence="3">
    <location>
        <begin position="82"/>
        <end position="131"/>
    </location>
</feature>
<dbReference type="EMBL" id="BAAARA010000004">
    <property type="protein sequence ID" value="GAA2340440.1"/>
    <property type="molecule type" value="Genomic_DNA"/>
</dbReference>
<dbReference type="InterPro" id="IPR036779">
    <property type="entry name" value="LysM_dom_sf"/>
</dbReference>
<keyword evidence="2" id="KW-0472">Membrane</keyword>
<dbReference type="SMART" id="SM00257">
    <property type="entry name" value="LysM"/>
    <property type="match status" value="1"/>
</dbReference>
<evidence type="ECO:0000256" key="1">
    <source>
        <dbReference type="SAM" id="MobiDB-lite"/>
    </source>
</evidence>